<evidence type="ECO:0000259" key="5">
    <source>
        <dbReference type="PROSITE" id="PS50109"/>
    </source>
</evidence>
<dbReference type="SUPFAM" id="SSF55874">
    <property type="entry name" value="ATPase domain of HSP90 chaperone/DNA topoisomerase II/histidine kinase"/>
    <property type="match status" value="1"/>
</dbReference>
<evidence type="ECO:0000256" key="2">
    <source>
        <dbReference type="ARBA" id="ARBA00022777"/>
    </source>
</evidence>
<dbReference type="InterPro" id="IPR003594">
    <property type="entry name" value="HATPase_dom"/>
</dbReference>
<keyword evidence="4" id="KW-0812">Transmembrane</keyword>
<dbReference type="AlphaFoldDB" id="A0A927IK30"/>
<keyword evidence="4" id="KW-0472">Membrane</keyword>
<dbReference type="Gene3D" id="1.20.5.1930">
    <property type="match status" value="1"/>
</dbReference>
<dbReference type="GO" id="GO:0016020">
    <property type="term" value="C:membrane"/>
    <property type="evidence" value="ECO:0007669"/>
    <property type="project" value="InterPro"/>
</dbReference>
<keyword evidence="1" id="KW-0808">Transferase</keyword>
<reference evidence="6" key="1">
    <citation type="submission" date="2020-09" db="EMBL/GenBank/DDBJ databases">
        <title>Pelagicoccus enzymogenes sp. nov. with an EPS production, isolated from marine sediment.</title>
        <authorList>
            <person name="Feng X."/>
        </authorList>
    </citation>
    <scope>NUCLEOTIDE SEQUENCE</scope>
    <source>
        <strain evidence="6">NFK12</strain>
    </source>
</reference>
<keyword evidence="2 6" id="KW-0418">Kinase</keyword>
<dbReference type="Pfam" id="PF02518">
    <property type="entry name" value="HATPase_c"/>
    <property type="match status" value="1"/>
</dbReference>
<proteinExistence type="predicted"/>
<name>A0A927IK30_9BACT</name>
<dbReference type="InterPro" id="IPR036890">
    <property type="entry name" value="HATPase_C_sf"/>
</dbReference>
<evidence type="ECO:0000256" key="1">
    <source>
        <dbReference type="ARBA" id="ARBA00022679"/>
    </source>
</evidence>
<dbReference type="CDD" id="cd16917">
    <property type="entry name" value="HATPase_UhpB-NarQ-NarX-like"/>
    <property type="match status" value="1"/>
</dbReference>
<dbReference type="PROSITE" id="PS50109">
    <property type="entry name" value="HIS_KIN"/>
    <property type="match status" value="1"/>
</dbReference>
<feature type="domain" description="Histidine kinase" evidence="5">
    <location>
        <begin position="463"/>
        <end position="659"/>
    </location>
</feature>
<keyword evidence="3" id="KW-0902">Two-component regulatory system</keyword>
<gene>
    <name evidence="6" type="ORF">IEN85_23450</name>
</gene>
<dbReference type="GO" id="GO:0046983">
    <property type="term" value="F:protein dimerization activity"/>
    <property type="evidence" value="ECO:0007669"/>
    <property type="project" value="InterPro"/>
</dbReference>
<evidence type="ECO:0000313" key="6">
    <source>
        <dbReference type="EMBL" id="MBD5782474.1"/>
    </source>
</evidence>
<comment type="caution">
    <text evidence="6">The sequence shown here is derived from an EMBL/GenBank/DDBJ whole genome shotgun (WGS) entry which is preliminary data.</text>
</comment>
<dbReference type="Pfam" id="PF07730">
    <property type="entry name" value="HisKA_3"/>
    <property type="match status" value="1"/>
</dbReference>
<evidence type="ECO:0000256" key="4">
    <source>
        <dbReference type="SAM" id="Phobius"/>
    </source>
</evidence>
<dbReference type="Gene3D" id="3.30.565.10">
    <property type="entry name" value="Histidine kinase-like ATPase, C-terminal domain"/>
    <property type="match status" value="1"/>
</dbReference>
<sequence>MQAAQQLPIRLVGCFISREDNSFAMQDETDGIFVFTQPGFPIDALPGDLIEVIGVTNPGDYAPCASATSIRTIGKTKIPEPIPATIADLHTGQMDVAWVEVTGIVRSVKIGPNPIPQHPREGESPEEVASRNLYTQLKLADGNSHVVVEMQEVLDPSMYLDAKVRLRGHCFYLHNSNRQFVRPILHTPRGIKPEILVQPLHRDFEGTPTSVSSLFTFDHTGGTPGHRVHVRGVVIHQRQGKALWIRDKNQSLRVQTSQDTALQPGDIVDVLGFPELGTYSPLLEDSEFRKRGDGAPPIPVDLEGLNMISWHDSDLVRLEAKLLEVQRYPESVELTLEGLNTTVRASLLTGSDQIELPDWRPNSVVSVTGIATVGEGETIPLNGLWWSESLHISLRSPADLAIITPAPWWTPKRISYVLAAVLAVALGAIAVVVLLSRNRLREQKQQRALAESEFSAILNERNRVAREIHDTLAQNIGAISVQLEMVRTDAKNLSETTQRHIKTAHSLARTALTDARDSIWNMRSQVLEKYDLEGALKRITTQLTEDSEVEVTTKVLGKQRRLPPVVENNLLRVGQEAITNACKHANATRITVQISYGERRVELVVSDDGDGFNTQQVSPEANRSFGLVGMRERVELLGGKFEITSSKGQGTQILVSVGD</sequence>
<dbReference type="PANTHER" id="PTHR24421">
    <property type="entry name" value="NITRATE/NITRITE SENSOR PROTEIN NARX-RELATED"/>
    <property type="match status" value="1"/>
</dbReference>
<keyword evidence="4" id="KW-1133">Transmembrane helix</keyword>
<evidence type="ECO:0000256" key="3">
    <source>
        <dbReference type="ARBA" id="ARBA00023012"/>
    </source>
</evidence>
<dbReference type="RefSeq" id="WP_191619555.1">
    <property type="nucleotide sequence ID" value="NZ_JACYFG010000061.1"/>
</dbReference>
<dbReference type="InterPro" id="IPR011712">
    <property type="entry name" value="Sig_transdc_His_kin_sub3_dim/P"/>
</dbReference>
<organism evidence="6 7">
    <name type="scientific">Pelagicoccus enzymogenes</name>
    <dbReference type="NCBI Taxonomy" id="2773457"/>
    <lineage>
        <taxon>Bacteria</taxon>
        <taxon>Pseudomonadati</taxon>
        <taxon>Verrucomicrobiota</taxon>
        <taxon>Opitutia</taxon>
        <taxon>Puniceicoccales</taxon>
        <taxon>Pelagicoccaceae</taxon>
        <taxon>Pelagicoccus</taxon>
    </lineage>
</organism>
<dbReference type="InterPro" id="IPR005467">
    <property type="entry name" value="His_kinase_dom"/>
</dbReference>
<dbReference type="PANTHER" id="PTHR24421:SF62">
    <property type="entry name" value="SENSORY TRANSDUCTION HISTIDINE KINASE"/>
    <property type="match status" value="1"/>
</dbReference>
<keyword evidence="7" id="KW-1185">Reference proteome</keyword>
<dbReference type="SMART" id="SM00387">
    <property type="entry name" value="HATPase_c"/>
    <property type="match status" value="1"/>
</dbReference>
<feature type="transmembrane region" description="Helical" evidence="4">
    <location>
        <begin position="414"/>
        <end position="435"/>
    </location>
</feature>
<dbReference type="GO" id="GO:0000155">
    <property type="term" value="F:phosphorelay sensor kinase activity"/>
    <property type="evidence" value="ECO:0007669"/>
    <property type="project" value="InterPro"/>
</dbReference>
<dbReference type="InterPro" id="IPR050482">
    <property type="entry name" value="Sensor_HK_TwoCompSys"/>
</dbReference>
<dbReference type="Proteomes" id="UP000622317">
    <property type="component" value="Unassembled WGS sequence"/>
</dbReference>
<accession>A0A927IK30</accession>
<evidence type="ECO:0000313" key="7">
    <source>
        <dbReference type="Proteomes" id="UP000622317"/>
    </source>
</evidence>
<protein>
    <submittedName>
        <fullName evidence="6">Sensor histidine kinase</fullName>
    </submittedName>
</protein>
<dbReference type="EMBL" id="JACYFG010000061">
    <property type="protein sequence ID" value="MBD5782474.1"/>
    <property type="molecule type" value="Genomic_DNA"/>
</dbReference>